<dbReference type="AlphaFoldDB" id="A0A4U0XEQ3"/>
<dbReference type="Proteomes" id="UP000308768">
    <property type="component" value="Unassembled WGS sequence"/>
</dbReference>
<evidence type="ECO:0000313" key="3">
    <source>
        <dbReference type="EMBL" id="TKA74038.1"/>
    </source>
</evidence>
<reference evidence="3 4" key="1">
    <citation type="submission" date="2017-03" db="EMBL/GenBank/DDBJ databases">
        <title>Genomes of endolithic fungi from Antarctica.</title>
        <authorList>
            <person name="Coleine C."/>
            <person name="Masonjones S."/>
            <person name="Stajich J.E."/>
        </authorList>
    </citation>
    <scope>NUCLEOTIDE SEQUENCE [LARGE SCALE GENOMIC DNA]</scope>
    <source>
        <strain evidence="3 4">CCFEE 5187</strain>
    </source>
</reference>
<comment type="caution">
    <text evidence="3">The sequence shown here is derived from an EMBL/GenBank/DDBJ whole genome shotgun (WGS) entry which is preliminary data.</text>
</comment>
<dbReference type="OrthoDB" id="5421784at2759"/>
<evidence type="ECO:0000313" key="4">
    <source>
        <dbReference type="Proteomes" id="UP000308768"/>
    </source>
</evidence>
<accession>A0A4U0XEQ3</accession>
<gene>
    <name evidence="3" type="ORF">B0A49_02723</name>
</gene>
<name>A0A4U0XEQ3_9PEZI</name>
<feature type="region of interest" description="Disordered" evidence="1">
    <location>
        <begin position="165"/>
        <end position="185"/>
    </location>
</feature>
<feature type="region of interest" description="Disordered" evidence="1">
    <location>
        <begin position="304"/>
        <end position="341"/>
    </location>
</feature>
<sequence>MDLGPAGVVSTATLSPSAPSSGTGTGSRSPVTTTLSNGVVSTISDSSSATLTTLSDGTIATISSGFMATASATSDVASSGTFAAAIPTSSTGAATGVGIGGDSTLAASTASATPAAGAAAPNTNTPPPSVIAGGVVGGVAGLAVVLLLAVILLRWYRRRGAMHAMSEADTTSAPPSSSVGPHTTERSSFLPFAVAGFFGRRSSPSPTQHRRFEKVSGRKLPSAFSPGLSSPGPFADANASNLSFYNDSRDFPGGSGVPTIAAVAGSSSAGAVEKETMMPGPARTPVLHPGGPYYLAPGYTPPLSPTVPVRSPLRPDTADSMGDSHRSYDGSRGSRFTEDVV</sequence>
<keyword evidence="2" id="KW-0472">Membrane</keyword>
<evidence type="ECO:0000256" key="2">
    <source>
        <dbReference type="SAM" id="Phobius"/>
    </source>
</evidence>
<proteinExistence type="predicted"/>
<protein>
    <recommendedName>
        <fullName evidence="5">Mid2 domain-containing protein</fullName>
    </recommendedName>
</protein>
<feature type="compositionally biased region" description="Polar residues" evidence="1">
    <location>
        <begin position="168"/>
        <end position="181"/>
    </location>
</feature>
<keyword evidence="2" id="KW-0812">Transmembrane</keyword>
<feature type="region of interest" description="Disordered" evidence="1">
    <location>
        <begin position="200"/>
        <end position="231"/>
    </location>
</feature>
<dbReference type="EMBL" id="NAJN01000390">
    <property type="protein sequence ID" value="TKA74038.1"/>
    <property type="molecule type" value="Genomic_DNA"/>
</dbReference>
<feature type="transmembrane region" description="Helical" evidence="2">
    <location>
        <begin position="130"/>
        <end position="156"/>
    </location>
</feature>
<keyword evidence="2" id="KW-1133">Transmembrane helix</keyword>
<organism evidence="3 4">
    <name type="scientific">Cryomyces minteri</name>
    <dbReference type="NCBI Taxonomy" id="331657"/>
    <lineage>
        <taxon>Eukaryota</taxon>
        <taxon>Fungi</taxon>
        <taxon>Dikarya</taxon>
        <taxon>Ascomycota</taxon>
        <taxon>Pezizomycotina</taxon>
        <taxon>Dothideomycetes</taxon>
        <taxon>Dothideomycetes incertae sedis</taxon>
        <taxon>Cryomyces</taxon>
    </lineage>
</organism>
<evidence type="ECO:0000256" key="1">
    <source>
        <dbReference type="SAM" id="MobiDB-lite"/>
    </source>
</evidence>
<feature type="compositionally biased region" description="Low complexity" evidence="1">
    <location>
        <begin position="9"/>
        <end position="33"/>
    </location>
</feature>
<evidence type="ECO:0008006" key="5">
    <source>
        <dbReference type="Google" id="ProtNLM"/>
    </source>
</evidence>
<keyword evidence="4" id="KW-1185">Reference proteome</keyword>
<feature type="region of interest" description="Disordered" evidence="1">
    <location>
        <begin position="1"/>
        <end position="33"/>
    </location>
</feature>